<dbReference type="Gene3D" id="3.30.70.1290">
    <property type="entry name" value="Transposase IS200-like"/>
    <property type="match status" value="1"/>
</dbReference>
<evidence type="ECO:0000313" key="3">
    <source>
        <dbReference type="Proteomes" id="UP000199608"/>
    </source>
</evidence>
<dbReference type="Pfam" id="PF01797">
    <property type="entry name" value="Y1_Tnp"/>
    <property type="match status" value="1"/>
</dbReference>
<evidence type="ECO:0000313" key="2">
    <source>
        <dbReference type="EMBL" id="SDU66181.1"/>
    </source>
</evidence>
<dbReference type="EMBL" id="FNLL01000030">
    <property type="protein sequence ID" value="SDU66181.1"/>
    <property type="molecule type" value="Genomic_DNA"/>
</dbReference>
<dbReference type="InterPro" id="IPR002686">
    <property type="entry name" value="Transposase_17"/>
</dbReference>
<dbReference type="RefSeq" id="WP_407641573.1">
    <property type="nucleotide sequence ID" value="NZ_FNLL01000030.1"/>
</dbReference>
<dbReference type="PANTHER" id="PTHR33360">
    <property type="entry name" value="TRANSPOSASE FOR INSERTION SEQUENCE ELEMENT IS200"/>
    <property type="match status" value="1"/>
</dbReference>
<evidence type="ECO:0000259" key="1">
    <source>
        <dbReference type="Pfam" id="PF01797"/>
    </source>
</evidence>
<dbReference type="PANTHER" id="PTHR33360:SF2">
    <property type="entry name" value="TRANSPOSASE FOR INSERTION SEQUENCE ELEMENT IS200"/>
    <property type="match status" value="1"/>
</dbReference>
<dbReference type="NCBIfam" id="NF033573">
    <property type="entry name" value="transpos_IS200"/>
    <property type="match status" value="1"/>
</dbReference>
<dbReference type="InterPro" id="IPR036515">
    <property type="entry name" value="Transposase_17_sf"/>
</dbReference>
<dbReference type="Proteomes" id="UP000199608">
    <property type="component" value="Unassembled WGS sequence"/>
</dbReference>
<reference evidence="3" key="1">
    <citation type="submission" date="2016-10" db="EMBL/GenBank/DDBJ databases">
        <authorList>
            <person name="Varghese N."/>
            <person name="Submissions S."/>
        </authorList>
    </citation>
    <scope>NUCLEOTIDE SEQUENCE [LARGE SCALE GENOMIC DNA]</scope>
    <source>
        <strain evidence="3">DSM 3384</strain>
    </source>
</reference>
<dbReference type="GO" id="GO:0004803">
    <property type="term" value="F:transposase activity"/>
    <property type="evidence" value="ECO:0007669"/>
    <property type="project" value="InterPro"/>
</dbReference>
<accession>A0A1H2KCK1</accession>
<dbReference type="GO" id="GO:0006313">
    <property type="term" value="P:DNA transposition"/>
    <property type="evidence" value="ECO:0007669"/>
    <property type="project" value="InterPro"/>
</dbReference>
<proteinExistence type="predicted"/>
<dbReference type="GO" id="GO:0003677">
    <property type="term" value="F:DNA binding"/>
    <property type="evidence" value="ECO:0007669"/>
    <property type="project" value="InterPro"/>
</dbReference>
<gene>
    <name evidence="2" type="ORF">SAMN04487931_1302</name>
</gene>
<name>A0A1H2KCK1_9BACT</name>
<sequence length="63" mass="7556">MSRFRKLSHTIWHCQYHIVFVPKYRLRILTGKVADEANRCIRAFSEQQGCEVFELNVQIDHVH</sequence>
<keyword evidence="3" id="KW-1185">Reference proteome</keyword>
<dbReference type="AlphaFoldDB" id="A0A1H2KCK1"/>
<feature type="domain" description="Transposase IS200-like" evidence="1">
    <location>
        <begin position="11"/>
        <end position="63"/>
    </location>
</feature>
<dbReference type="SUPFAM" id="SSF143422">
    <property type="entry name" value="Transposase IS200-like"/>
    <property type="match status" value="1"/>
</dbReference>
<protein>
    <submittedName>
        <fullName evidence="2">Transposase IS200 like</fullName>
    </submittedName>
</protein>
<organism evidence="2 3">
    <name type="scientific">Desulfobacula phenolica</name>
    <dbReference type="NCBI Taxonomy" id="90732"/>
    <lineage>
        <taxon>Bacteria</taxon>
        <taxon>Pseudomonadati</taxon>
        <taxon>Thermodesulfobacteriota</taxon>
        <taxon>Desulfobacteria</taxon>
        <taxon>Desulfobacterales</taxon>
        <taxon>Desulfobacteraceae</taxon>
        <taxon>Desulfobacula</taxon>
    </lineage>
</organism>